<keyword evidence="2" id="KW-1185">Reference proteome</keyword>
<name>A0A521FHF3_9FLAO</name>
<accession>A0A521FHF3</accession>
<sequence>MKIKDFYDRAILTTILLLLAPFKIFSQTEGDKTSLALPPYNLYYLSRYIPTNLEAQQSDQVYDALIACLGTSKANEALQNYHRASAADKTRDFLGAFLDDRTKNIEIKKQEMITNLKSGTFIIYRNMPALEKKYNDYAAGRAKKMKDIDTLQSLEKRIGAYIKLGKKSKELLGRTEDSIKKETIQITDKIKEIKKNDSIEKVLYDKEVVLYVNSLPFYPSGNTAISGNLQSSEQKYSATQIQINSFVQPIEQRAATNSINLPSESDLINAMAIFLAKRAQQEAAIWFMDQLRENMNNPLIFEAFPETLKLIEGLEDYKTPNFSASWRYAISSDFVRMPKNLAASAWVKNLIFEENPEKAAIFSSCVNFSYDLNRLVAEKYSYRDIIRYFYTNPNFDYSSNTSNLQKNNSFQKALNRSVSMLYILTNEFFSIDSVGGEKNFRLLSYEEINSLNENQLIALGQLIKAKYGDRFDQGSAFFAPLFIASNKDKISNWLGNMLLSLSQFDKVNKDFQKALENKNDLSNYSFYNIWQITSQIIDNLDYKNYSFSGPANLSGLPKDFDVSLIKNCIGIYDHMQAKNYSAAIKELTGVIEKISANAISNDFYMQGKKISFKADSFVIVEKGVQKHITLNLSGKKLEIKIDGDPKNSMTIENFIKIQPFMGFVRNAKKDYNYDLITKLDTSFNKRLSVFCDSLKLEKDSKTAFLKALSLYEITDADVNSRQLSLNRNKLASLSTSQHNSDRDSEITNSDLDKAKNKYLDQLFKLTAFFSDILAAKNEQDLANVIDSHALPPTSYKLKRKVRQSIDLNGYVGAQVSKIFPNGKDSSLEKQYTAGITAPIGFAFTWSGRGPKSDNFGFTADIIDLGNIVNHYLVSPAANYPKDVHFSEVFSPAVSGIYSLRKTPFVAFASAKFLPLKASKSETGILVNNKTFDAFILSIGVKIDIPLVNLKTIVD</sequence>
<evidence type="ECO:0000313" key="2">
    <source>
        <dbReference type="Proteomes" id="UP000319267"/>
    </source>
</evidence>
<evidence type="ECO:0000313" key="1">
    <source>
        <dbReference type="EMBL" id="SMO94990.1"/>
    </source>
</evidence>
<gene>
    <name evidence="1" type="ORF">SAMN06265220_11145</name>
</gene>
<dbReference type="Proteomes" id="UP000319267">
    <property type="component" value="Unassembled WGS sequence"/>
</dbReference>
<organism evidence="1 2">
    <name type="scientific">Flavobacterium nitrogenifigens</name>
    <dbReference type="NCBI Taxonomy" id="1617283"/>
    <lineage>
        <taxon>Bacteria</taxon>
        <taxon>Pseudomonadati</taxon>
        <taxon>Bacteroidota</taxon>
        <taxon>Flavobacteriia</taxon>
        <taxon>Flavobacteriales</taxon>
        <taxon>Flavobacteriaceae</taxon>
        <taxon>Flavobacterium</taxon>
    </lineage>
</organism>
<proteinExistence type="predicted"/>
<protein>
    <submittedName>
        <fullName evidence="1">Uncharacterized protein</fullName>
    </submittedName>
</protein>
<dbReference type="OrthoDB" id="1488584at2"/>
<dbReference type="RefSeq" id="WP_111376028.1">
    <property type="nucleotide sequence ID" value="NZ_CP043612.1"/>
</dbReference>
<reference evidence="1 2" key="1">
    <citation type="submission" date="2017-05" db="EMBL/GenBank/DDBJ databases">
        <authorList>
            <person name="Varghese N."/>
            <person name="Submissions S."/>
        </authorList>
    </citation>
    <scope>NUCLEOTIDE SEQUENCE [LARGE SCALE GENOMIC DNA]</scope>
    <source>
        <strain evidence="1 2">DSM 29982</strain>
    </source>
</reference>
<dbReference type="EMBL" id="FXTQ01000011">
    <property type="protein sequence ID" value="SMO94990.1"/>
    <property type="molecule type" value="Genomic_DNA"/>
</dbReference>
<dbReference type="AlphaFoldDB" id="A0A521FHF3"/>